<proteinExistence type="predicted"/>
<name>A0A0E9XZS4_ANGAN</name>
<sequence>MIGCEAGRGETSSIIGRAPRVIETQHILRNSTWYLLVPDSLINRSPNITVHSGRIPLLTDRTGGFCVTTVTPLTHASTEMRVQRVPSMLSVCGVNGPYCPAER</sequence>
<organism evidence="1">
    <name type="scientific">Anguilla anguilla</name>
    <name type="common">European freshwater eel</name>
    <name type="synonym">Muraena anguilla</name>
    <dbReference type="NCBI Taxonomy" id="7936"/>
    <lineage>
        <taxon>Eukaryota</taxon>
        <taxon>Metazoa</taxon>
        <taxon>Chordata</taxon>
        <taxon>Craniata</taxon>
        <taxon>Vertebrata</taxon>
        <taxon>Euteleostomi</taxon>
        <taxon>Actinopterygii</taxon>
        <taxon>Neopterygii</taxon>
        <taxon>Teleostei</taxon>
        <taxon>Anguilliformes</taxon>
        <taxon>Anguillidae</taxon>
        <taxon>Anguilla</taxon>
    </lineage>
</organism>
<reference evidence="1" key="1">
    <citation type="submission" date="2014-11" db="EMBL/GenBank/DDBJ databases">
        <authorList>
            <person name="Amaro Gonzalez C."/>
        </authorList>
    </citation>
    <scope>NUCLEOTIDE SEQUENCE</scope>
</reference>
<dbReference type="AlphaFoldDB" id="A0A0E9XZS4"/>
<protein>
    <submittedName>
        <fullName evidence="1">Uncharacterized protein</fullName>
    </submittedName>
</protein>
<accession>A0A0E9XZS4</accession>
<reference evidence="1" key="2">
    <citation type="journal article" date="2015" name="Fish Shellfish Immunol.">
        <title>Early steps in the European eel (Anguilla anguilla)-Vibrio vulnificus interaction in the gills: Role of the RtxA13 toxin.</title>
        <authorList>
            <person name="Callol A."/>
            <person name="Pajuelo D."/>
            <person name="Ebbesson L."/>
            <person name="Teles M."/>
            <person name="MacKenzie S."/>
            <person name="Amaro C."/>
        </authorList>
    </citation>
    <scope>NUCLEOTIDE SEQUENCE</scope>
</reference>
<evidence type="ECO:0000313" key="1">
    <source>
        <dbReference type="EMBL" id="JAI07204.1"/>
    </source>
</evidence>
<dbReference type="EMBL" id="GBXM01001374">
    <property type="protein sequence ID" value="JAI07204.1"/>
    <property type="molecule type" value="Transcribed_RNA"/>
</dbReference>